<organism evidence="1 2">
    <name type="scientific">Purpureocillium lilacinum</name>
    <name type="common">Paecilomyces lilacinus</name>
    <dbReference type="NCBI Taxonomy" id="33203"/>
    <lineage>
        <taxon>Eukaryota</taxon>
        <taxon>Fungi</taxon>
        <taxon>Dikarya</taxon>
        <taxon>Ascomycota</taxon>
        <taxon>Pezizomycotina</taxon>
        <taxon>Sordariomycetes</taxon>
        <taxon>Hypocreomycetidae</taxon>
        <taxon>Hypocreales</taxon>
        <taxon>Ophiocordycipitaceae</taxon>
        <taxon>Purpureocillium</taxon>
    </lineage>
</organism>
<proteinExistence type="predicted"/>
<protein>
    <submittedName>
        <fullName evidence="1">Uncharacterized protein</fullName>
    </submittedName>
</protein>
<dbReference type="Proteomes" id="UP001638806">
    <property type="component" value="Unassembled WGS sequence"/>
</dbReference>
<evidence type="ECO:0000313" key="1">
    <source>
        <dbReference type="EMBL" id="KAL3958019.1"/>
    </source>
</evidence>
<sequence length="194" mass="20391">MGFDQPGVRQELPSRMEDNGRKCVQDEVEECCKPRVGLVPAGHALLAIGGGTVHGCLGRIWNLALVQFGCRIDAFAGIDTRAVFASSLGGCVKEHCEGTDLLTFCFLLRHSLHAGLRRVLDTMPSGPEAAWVGGGGVASPSVGKGSTLAAKPWAGSDSDAGSSVGSCLDDRAEDLVLRYCLWNLLAALPAKWSP</sequence>
<comment type="caution">
    <text evidence="1">The sequence shown here is derived from an EMBL/GenBank/DDBJ whole genome shotgun (WGS) entry which is preliminary data.</text>
</comment>
<keyword evidence="2" id="KW-1185">Reference proteome</keyword>
<gene>
    <name evidence="1" type="ORF">ACCO45_008597</name>
</gene>
<name>A0ACC4DR51_PURLI</name>
<accession>A0ACC4DR51</accession>
<evidence type="ECO:0000313" key="2">
    <source>
        <dbReference type="Proteomes" id="UP001638806"/>
    </source>
</evidence>
<dbReference type="EMBL" id="JBGNUJ010000007">
    <property type="protein sequence ID" value="KAL3958019.1"/>
    <property type="molecule type" value="Genomic_DNA"/>
</dbReference>
<reference evidence="1" key="1">
    <citation type="submission" date="2024-12" db="EMBL/GenBank/DDBJ databases">
        <title>Comparative genomics and development of molecular markers within Purpureocillium lilacinum and among Purpureocillium species.</title>
        <authorList>
            <person name="Yeh Z.-Y."/>
            <person name="Ni N.-T."/>
            <person name="Lo P.-H."/>
            <person name="Mushyakhwo K."/>
            <person name="Lin C.-F."/>
            <person name="Nai Y.-S."/>
        </authorList>
    </citation>
    <scope>NUCLEOTIDE SEQUENCE</scope>
    <source>
        <strain evidence="1">NCHU-NPUST-175</strain>
    </source>
</reference>